<dbReference type="Proteomes" id="UP000056322">
    <property type="component" value="Chromosome 1"/>
</dbReference>
<evidence type="ECO:0000259" key="2">
    <source>
        <dbReference type="PROSITE" id="PS50164"/>
    </source>
</evidence>
<dbReference type="PANTHER" id="PTHR34477">
    <property type="entry name" value="UPF0213 PROTEIN YHBQ"/>
    <property type="match status" value="1"/>
</dbReference>
<evidence type="ECO:0000313" key="3">
    <source>
        <dbReference type="EMBL" id="CEN55600.1"/>
    </source>
</evidence>
<dbReference type="SUPFAM" id="SSF82771">
    <property type="entry name" value="GIY-YIG endonuclease"/>
    <property type="match status" value="1"/>
</dbReference>
<accession>A0A0B7IYM2</accession>
<name>A0A0B7IYM2_9PROT</name>
<dbReference type="EMBL" id="LN794158">
    <property type="protein sequence ID" value="CEN55600.1"/>
    <property type="molecule type" value="Genomic_DNA"/>
</dbReference>
<dbReference type="PANTHER" id="PTHR34477:SF1">
    <property type="entry name" value="UPF0213 PROTEIN YHBQ"/>
    <property type="match status" value="1"/>
</dbReference>
<dbReference type="InterPro" id="IPR035901">
    <property type="entry name" value="GIY-YIG_endonuc_sf"/>
</dbReference>
<dbReference type="KEGG" id="mbac:BN1209_0555"/>
<dbReference type="CDD" id="cd10456">
    <property type="entry name" value="GIY-YIG_UPF0213"/>
    <property type="match status" value="1"/>
</dbReference>
<proteinExistence type="inferred from homology"/>
<dbReference type="RefSeq" id="WP_045750846.1">
    <property type="nucleotide sequence ID" value="NZ_LN794158.1"/>
</dbReference>
<sequence>MPWFLYLLECKGGSFYAGITNQLEVRFKAHVEGRGAKYTRAYPPIRILAHKSYADRSEASKAEFFLKSLPKHKKIDFFNHS</sequence>
<protein>
    <submittedName>
        <fullName evidence="3">Excinuclease ABC C subunit domain protein</fullName>
    </submittedName>
</protein>
<organism evidence="3 4">
    <name type="scientific">Candidatus Methylopumilus turicensis</name>
    <dbReference type="NCBI Taxonomy" id="1581680"/>
    <lineage>
        <taxon>Bacteria</taxon>
        <taxon>Pseudomonadati</taxon>
        <taxon>Pseudomonadota</taxon>
        <taxon>Betaproteobacteria</taxon>
        <taxon>Nitrosomonadales</taxon>
        <taxon>Methylophilaceae</taxon>
        <taxon>Candidatus Methylopumilus</taxon>
    </lineage>
</organism>
<keyword evidence="4" id="KW-1185">Reference proteome</keyword>
<dbReference type="InterPro" id="IPR000305">
    <property type="entry name" value="GIY-YIG_endonuc"/>
</dbReference>
<comment type="similarity">
    <text evidence="1">Belongs to the UPF0213 family.</text>
</comment>
<dbReference type="HOGENOM" id="CLU_135650_0_2_4"/>
<dbReference type="AlphaFoldDB" id="A0A0B7IYM2"/>
<dbReference type="PROSITE" id="PS50164">
    <property type="entry name" value="GIY_YIG"/>
    <property type="match status" value="1"/>
</dbReference>
<dbReference type="InterPro" id="IPR050190">
    <property type="entry name" value="UPF0213_domain"/>
</dbReference>
<reference evidence="4" key="1">
    <citation type="submission" date="2014-12" db="EMBL/GenBank/DDBJ databases">
        <authorList>
            <person name="Salcher M.M."/>
        </authorList>
    </citation>
    <scope>NUCLEOTIDE SEQUENCE [LARGE SCALE GENOMIC DNA]</scope>
    <source>
        <strain evidence="4">MMS-10A-171</strain>
    </source>
</reference>
<feature type="domain" description="GIY-YIG" evidence="2">
    <location>
        <begin position="1"/>
        <end position="76"/>
    </location>
</feature>
<evidence type="ECO:0000313" key="4">
    <source>
        <dbReference type="Proteomes" id="UP000056322"/>
    </source>
</evidence>
<dbReference type="Pfam" id="PF01541">
    <property type="entry name" value="GIY-YIG"/>
    <property type="match status" value="1"/>
</dbReference>
<dbReference type="OrthoDB" id="9797095at2"/>
<evidence type="ECO:0000256" key="1">
    <source>
        <dbReference type="ARBA" id="ARBA00007435"/>
    </source>
</evidence>
<gene>
    <name evidence="3" type="ORF">BN1209_0555</name>
</gene>
<dbReference type="Gene3D" id="3.40.1440.10">
    <property type="entry name" value="GIY-YIG endonuclease"/>
    <property type="match status" value="1"/>
</dbReference>